<name>A0ABW1QDF7_9CORY</name>
<reference evidence="2" key="1">
    <citation type="journal article" date="2019" name="Int. J. Syst. Evol. Microbiol.">
        <title>The Global Catalogue of Microorganisms (GCM) 10K type strain sequencing project: providing services to taxonomists for standard genome sequencing and annotation.</title>
        <authorList>
            <consortium name="The Broad Institute Genomics Platform"/>
            <consortium name="The Broad Institute Genome Sequencing Center for Infectious Disease"/>
            <person name="Wu L."/>
            <person name="Ma J."/>
        </authorList>
    </citation>
    <scope>NUCLEOTIDE SEQUENCE [LARGE SCALE GENOMIC DNA]</scope>
    <source>
        <strain evidence="2">CCUG 51943</strain>
    </source>
</reference>
<dbReference type="RefSeq" id="WP_377002039.1">
    <property type="nucleotide sequence ID" value="NZ_JBHSQE010000009.1"/>
</dbReference>
<gene>
    <name evidence="1" type="ORF">ACFPUZ_11525</name>
</gene>
<sequence>MTIESFSQVLSTALVETLEHHSERLRGDRIYGATLVRTADTLIPSFNVLADLGDDCLTPVHRWSPASCGLALQTPRLTEVCALFDAHLDATPALTRALGAAPLRATFARLGAEPLLYVYDEAAGGIERRSFTSLNSGRESEPYYVQAARLVS</sequence>
<organism evidence="1 2">
    <name type="scientific">Corynebacterium nasicanis</name>
    <dbReference type="NCBI Taxonomy" id="1448267"/>
    <lineage>
        <taxon>Bacteria</taxon>
        <taxon>Bacillati</taxon>
        <taxon>Actinomycetota</taxon>
        <taxon>Actinomycetes</taxon>
        <taxon>Mycobacteriales</taxon>
        <taxon>Corynebacteriaceae</taxon>
        <taxon>Corynebacterium</taxon>
    </lineage>
</organism>
<keyword evidence="2" id="KW-1185">Reference proteome</keyword>
<dbReference type="Proteomes" id="UP001596244">
    <property type="component" value="Unassembled WGS sequence"/>
</dbReference>
<protein>
    <submittedName>
        <fullName evidence="1">Uncharacterized protein</fullName>
    </submittedName>
</protein>
<dbReference type="EMBL" id="JBHSQE010000009">
    <property type="protein sequence ID" value="MFC6147431.1"/>
    <property type="molecule type" value="Genomic_DNA"/>
</dbReference>
<proteinExistence type="predicted"/>
<accession>A0ABW1QDF7</accession>
<comment type="caution">
    <text evidence="1">The sequence shown here is derived from an EMBL/GenBank/DDBJ whole genome shotgun (WGS) entry which is preliminary data.</text>
</comment>
<evidence type="ECO:0000313" key="2">
    <source>
        <dbReference type="Proteomes" id="UP001596244"/>
    </source>
</evidence>
<evidence type="ECO:0000313" key="1">
    <source>
        <dbReference type="EMBL" id="MFC6147431.1"/>
    </source>
</evidence>